<dbReference type="Proteomes" id="UP001500353">
    <property type="component" value="Unassembled WGS sequence"/>
</dbReference>
<name>A0ABP9MNI8_9FLAO</name>
<evidence type="ECO:0008006" key="3">
    <source>
        <dbReference type="Google" id="ProtNLM"/>
    </source>
</evidence>
<gene>
    <name evidence="1" type="ORF">GCM10023210_36490</name>
</gene>
<organism evidence="1 2">
    <name type="scientific">Chryseobacterium ginsengisoli</name>
    <dbReference type="NCBI Taxonomy" id="363853"/>
    <lineage>
        <taxon>Bacteria</taxon>
        <taxon>Pseudomonadati</taxon>
        <taxon>Bacteroidota</taxon>
        <taxon>Flavobacteriia</taxon>
        <taxon>Flavobacteriales</taxon>
        <taxon>Weeksellaceae</taxon>
        <taxon>Chryseobacterium group</taxon>
        <taxon>Chryseobacterium</taxon>
    </lineage>
</organism>
<evidence type="ECO:0000313" key="1">
    <source>
        <dbReference type="EMBL" id="GAA5099275.1"/>
    </source>
</evidence>
<dbReference type="PROSITE" id="PS51257">
    <property type="entry name" value="PROKAR_LIPOPROTEIN"/>
    <property type="match status" value="1"/>
</dbReference>
<sequence>MKKILFFLFVILFVIQSCSVESEVIFHKDKASSTMINIDMKDAMTILKARLADTSKTKKSGIEDIGTLPKNWTSAYGYLKKKEWKIKDPDSIKILKKIFVKSNFDNTEMSGFSLKMDRFSKDDYFSTKKILKNNQLPIDQLAMNSWDGKTLTIDTENLSLNGLKDILSNHELTSLQAKTSLEYAKMIYKKIGTTLKFDKKIKSISGKHDWITKVDDYSVRINYDLSYLFSEEKGRKPLVNSDKQIIITTE</sequence>
<evidence type="ECO:0000313" key="2">
    <source>
        <dbReference type="Proteomes" id="UP001500353"/>
    </source>
</evidence>
<accession>A0ABP9MNI8</accession>
<dbReference type="EMBL" id="BAABHX010000007">
    <property type="protein sequence ID" value="GAA5099275.1"/>
    <property type="molecule type" value="Genomic_DNA"/>
</dbReference>
<dbReference type="RefSeq" id="WP_345207274.1">
    <property type="nucleotide sequence ID" value="NZ_BAABHX010000007.1"/>
</dbReference>
<protein>
    <recommendedName>
        <fullName evidence="3">Lipoprotein</fullName>
    </recommendedName>
</protein>
<comment type="caution">
    <text evidence="1">The sequence shown here is derived from an EMBL/GenBank/DDBJ whole genome shotgun (WGS) entry which is preliminary data.</text>
</comment>
<reference evidence="2" key="1">
    <citation type="journal article" date="2019" name="Int. J. Syst. Evol. Microbiol.">
        <title>The Global Catalogue of Microorganisms (GCM) 10K type strain sequencing project: providing services to taxonomists for standard genome sequencing and annotation.</title>
        <authorList>
            <consortium name="The Broad Institute Genomics Platform"/>
            <consortium name="The Broad Institute Genome Sequencing Center for Infectious Disease"/>
            <person name="Wu L."/>
            <person name="Ma J."/>
        </authorList>
    </citation>
    <scope>NUCLEOTIDE SEQUENCE [LARGE SCALE GENOMIC DNA]</scope>
    <source>
        <strain evidence="2">JCM 18019</strain>
    </source>
</reference>
<keyword evidence="2" id="KW-1185">Reference proteome</keyword>
<proteinExistence type="predicted"/>